<gene>
    <name evidence="2" type="ORF">CRG98_032709</name>
</gene>
<keyword evidence="3" id="KW-1185">Reference proteome</keyword>
<accession>A0A2I0ISB6</accession>
<evidence type="ECO:0000313" key="2">
    <source>
        <dbReference type="EMBL" id="PKI46898.1"/>
    </source>
</evidence>
<reference evidence="2 3" key="1">
    <citation type="submission" date="2017-11" db="EMBL/GenBank/DDBJ databases">
        <title>De-novo sequencing of pomegranate (Punica granatum L.) genome.</title>
        <authorList>
            <person name="Akparov Z."/>
            <person name="Amiraslanov A."/>
            <person name="Hajiyeva S."/>
            <person name="Abbasov M."/>
            <person name="Kaur K."/>
            <person name="Hamwieh A."/>
            <person name="Solovyev V."/>
            <person name="Salamov A."/>
            <person name="Braich B."/>
            <person name="Kosarev P."/>
            <person name="Mahmoud A."/>
            <person name="Hajiyev E."/>
            <person name="Babayeva S."/>
            <person name="Izzatullayeva V."/>
            <person name="Mammadov A."/>
            <person name="Mammadov A."/>
            <person name="Sharifova S."/>
            <person name="Ojaghi J."/>
            <person name="Eynullazada K."/>
            <person name="Bayramov B."/>
            <person name="Abdulazimova A."/>
            <person name="Shahmuradov I."/>
        </authorList>
    </citation>
    <scope>NUCLEOTIDE SEQUENCE [LARGE SCALE GENOMIC DNA]</scope>
    <source>
        <strain evidence="3">cv. AG2017</strain>
        <tissue evidence="2">Leaf</tissue>
    </source>
</reference>
<sequence length="60" mass="6736">MKIEKSCKLAVFISDAECFQKVQQLWLSSFADRSANERAAEEAKFGGGPGKKNKKKEEKN</sequence>
<evidence type="ECO:0000313" key="3">
    <source>
        <dbReference type="Proteomes" id="UP000233551"/>
    </source>
</evidence>
<dbReference type="AlphaFoldDB" id="A0A2I0ISB6"/>
<feature type="region of interest" description="Disordered" evidence="1">
    <location>
        <begin position="38"/>
        <end position="60"/>
    </location>
</feature>
<dbReference type="EMBL" id="PGOL01002564">
    <property type="protein sequence ID" value="PKI46898.1"/>
    <property type="molecule type" value="Genomic_DNA"/>
</dbReference>
<name>A0A2I0ISB6_PUNGR</name>
<evidence type="ECO:0000256" key="1">
    <source>
        <dbReference type="SAM" id="MobiDB-lite"/>
    </source>
</evidence>
<protein>
    <submittedName>
        <fullName evidence="2">Uncharacterized protein</fullName>
    </submittedName>
</protein>
<comment type="caution">
    <text evidence="2">The sequence shown here is derived from an EMBL/GenBank/DDBJ whole genome shotgun (WGS) entry which is preliminary data.</text>
</comment>
<proteinExistence type="predicted"/>
<dbReference type="Proteomes" id="UP000233551">
    <property type="component" value="Unassembled WGS sequence"/>
</dbReference>
<organism evidence="2 3">
    <name type="scientific">Punica granatum</name>
    <name type="common">Pomegranate</name>
    <dbReference type="NCBI Taxonomy" id="22663"/>
    <lineage>
        <taxon>Eukaryota</taxon>
        <taxon>Viridiplantae</taxon>
        <taxon>Streptophyta</taxon>
        <taxon>Embryophyta</taxon>
        <taxon>Tracheophyta</taxon>
        <taxon>Spermatophyta</taxon>
        <taxon>Magnoliopsida</taxon>
        <taxon>eudicotyledons</taxon>
        <taxon>Gunneridae</taxon>
        <taxon>Pentapetalae</taxon>
        <taxon>rosids</taxon>
        <taxon>malvids</taxon>
        <taxon>Myrtales</taxon>
        <taxon>Lythraceae</taxon>
        <taxon>Punica</taxon>
    </lineage>
</organism>